<keyword evidence="12" id="KW-1185">Reference proteome</keyword>
<dbReference type="GO" id="GO:0140664">
    <property type="term" value="F:ATP-dependent DNA damage sensor activity"/>
    <property type="evidence" value="ECO:0007669"/>
    <property type="project" value="InterPro"/>
</dbReference>
<reference evidence="11 12" key="1">
    <citation type="submission" date="2023-08" db="EMBL/GenBank/DDBJ databases">
        <title>Helicovermis profunda gen. nov., sp. nov., a novel mesophilic, fermentative bacterium within the Bacillota from a deep-sea hydrothermal vent chimney.</title>
        <authorList>
            <person name="Miyazaki U."/>
            <person name="Mizutani D."/>
            <person name="Hashimoto Y."/>
            <person name="Tame A."/>
            <person name="Sawayama S."/>
            <person name="Miyazaki J."/>
            <person name="Takai K."/>
            <person name="Nakagawa S."/>
        </authorList>
    </citation>
    <scope>NUCLEOTIDE SEQUENCE [LARGE SCALE GENOMIC DNA]</scope>
    <source>
        <strain evidence="11 12">S502</strain>
    </source>
</reference>
<dbReference type="GO" id="GO:0045910">
    <property type="term" value="P:negative regulation of DNA recombination"/>
    <property type="evidence" value="ECO:0007669"/>
    <property type="project" value="InterPro"/>
</dbReference>
<dbReference type="Pfam" id="PF20297">
    <property type="entry name" value="MSSS"/>
    <property type="match status" value="1"/>
</dbReference>
<evidence type="ECO:0000256" key="8">
    <source>
        <dbReference type="HAMAP-Rule" id="MF_00092"/>
    </source>
</evidence>
<dbReference type="Gene3D" id="3.40.50.300">
    <property type="entry name" value="P-loop containing nucleotide triphosphate hydrolases"/>
    <property type="match status" value="1"/>
</dbReference>
<keyword evidence="6 8" id="KW-0694">RNA-binding</keyword>
<dbReference type="GO" id="GO:0030983">
    <property type="term" value="F:mismatched DNA binding"/>
    <property type="evidence" value="ECO:0007669"/>
    <property type="project" value="InterPro"/>
</dbReference>
<feature type="coiled-coil region" evidence="9">
    <location>
        <begin position="510"/>
        <end position="631"/>
    </location>
</feature>
<evidence type="ECO:0000256" key="7">
    <source>
        <dbReference type="ARBA" id="ARBA00023125"/>
    </source>
</evidence>
<sequence>MNKRSLRVLEFNKIIELLKLEITSNVGKNIAENLVPSSNIEVVRESLKETSEALSLIIRKGNFPSGPIFDLKKYLKLAQIGSSLNTKQLIETSDTLRTSRRIKSFIEGNDSEIYPKLFSYSNSITMLKGVEDEINNAIIGEDIISDKASSKLKNIRKSIENKNTSIRQKLDSIVKSSSNQKYLQDAIVTIRQGRFVVPVKSEYRSMIKGIIHDQSSTGSTLYIEPYAIVDFNNELSQLKIDEKEEIERILMELSALVGQSANEIRLNIEMVSIIDFIIGKGKLSLKYNGVEPILNERGYVNIKSARHPLINKKDIVANNIYIGENFNILLITGPNTGGKTVTIKTLGLLSLMNQAGLHIPANHNSQMSIFTNVFADIGDEQSIEQSLSTFSSHMTNIVEIIRDVDAKSLVLFDELGAGTDPTEGAALAMSILSFLHKKNITAVATTHYSELKEFALLTDRVENASVEFNVETLSPTYKLLIGVPGKSNAFEISKKLGLREDIIEESKIFIKRENIEFEKILETIEENRKEAQKEKDEAVRMRIEIENLKKQVNEKKEKLSSQKDRILRDAKSEARKLLKDSKEESERIIKELRGLSESNDKEKNRKIEEARRKLKRKLENTEENIFEKTIDYKKIPKNLKIGDTVKLINLDQIGNALTKPDSDGNLTVQVGIMKIKTNKKDLLLIKEKKEHSSSKKISKSYTINSANISPELDLRGYNVEEAILELDKYLDDVYLSSVKSVTIIHGKGTGALKSGLKSFFQKHSHIKSFREGVYGEGGSGVTVLEIK</sequence>
<dbReference type="PANTHER" id="PTHR48466:SF2">
    <property type="entry name" value="OS10G0509000 PROTEIN"/>
    <property type="match status" value="1"/>
</dbReference>
<dbReference type="PANTHER" id="PTHR48466">
    <property type="entry name" value="OS10G0509000 PROTEIN-RELATED"/>
    <property type="match status" value="1"/>
</dbReference>
<gene>
    <name evidence="8" type="primary">mutS2</name>
    <name evidence="8" type="synonym">rqcU</name>
    <name evidence="11" type="ORF">HLPR_09490</name>
</gene>
<comment type="function">
    <text evidence="8">Endonuclease that is involved in the suppression of homologous recombination and thus may have a key role in the control of bacterial genetic diversity.</text>
</comment>
<evidence type="ECO:0000256" key="6">
    <source>
        <dbReference type="ARBA" id="ARBA00022884"/>
    </source>
</evidence>
<dbReference type="InterPro" id="IPR002625">
    <property type="entry name" value="Smr_dom"/>
</dbReference>
<evidence type="ECO:0000256" key="3">
    <source>
        <dbReference type="ARBA" id="ARBA00022741"/>
    </source>
</evidence>
<name>A0AAU9E5K4_9FIRM</name>
<dbReference type="GO" id="GO:0043023">
    <property type="term" value="F:ribosomal large subunit binding"/>
    <property type="evidence" value="ECO:0007669"/>
    <property type="project" value="UniProtKB-UniRule"/>
</dbReference>
<comment type="similarity">
    <text evidence="8">Belongs to the DNA mismatch repair MutS family. MutS2 subfamily.</text>
</comment>
<protein>
    <recommendedName>
        <fullName evidence="8">Endonuclease MutS2</fullName>
        <ecNumber evidence="8">3.1.-.-</ecNumber>
    </recommendedName>
    <alternativeName>
        <fullName evidence="8">Ribosome-associated protein quality control-upstream factor</fullName>
        <shortName evidence="8">RQC-upstream factor</shortName>
        <shortName evidence="8">RqcU</shortName>
        <ecNumber evidence="8">3.6.4.-</ecNumber>
    </alternativeName>
</protein>
<dbReference type="SUPFAM" id="SSF48334">
    <property type="entry name" value="DNA repair protein MutS, domain III"/>
    <property type="match status" value="1"/>
</dbReference>
<dbReference type="SMART" id="SM00533">
    <property type="entry name" value="MUTSd"/>
    <property type="match status" value="1"/>
</dbReference>
<evidence type="ECO:0000256" key="9">
    <source>
        <dbReference type="SAM" id="Coils"/>
    </source>
</evidence>
<dbReference type="InterPro" id="IPR036063">
    <property type="entry name" value="Smr_dom_sf"/>
</dbReference>
<evidence type="ECO:0000256" key="1">
    <source>
        <dbReference type="ARBA" id="ARBA00022722"/>
    </source>
</evidence>
<dbReference type="InterPro" id="IPR045076">
    <property type="entry name" value="MutS"/>
</dbReference>
<dbReference type="EMBL" id="AP028654">
    <property type="protein sequence ID" value="BEP28618.1"/>
    <property type="molecule type" value="Genomic_DNA"/>
</dbReference>
<dbReference type="SUPFAM" id="SSF52540">
    <property type="entry name" value="P-loop containing nucleoside triphosphate hydrolases"/>
    <property type="match status" value="1"/>
</dbReference>
<evidence type="ECO:0000256" key="4">
    <source>
        <dbReference type="ARBA" id="ARBA00022801"/>
    </source>
</evidence>
<dbReference type="GO" id="GO:0005524">
    <property type="term" value="F:ATP binding"/>
    <property type="evidence" value="ECO:0007669"/>
    <property type="project" value="UniProtKB-UniRule"/>
</dbReference>
<dbReference type="Pfam" id="PF01713">
    <property type="entry name" value="Smr"/>
    <property type="match status" value="1"/>
</dbReference>
<dbReference type="CDD" id="cd06503">
    <property type="entry name" value="ATP-synt_Fo_b"/>
    <property type="match status" value="1"/>
</dbReference>
<evidence type="ECO:0000313" key="11">
    <source>
        <dbReference type="EMBL" id="BEP28618.1"/>
    </source>
</evidence>
<dbReference type="EC" id="3.1.-.-" evidence="8"/>
<dbReference type="GO" id="GO:0072344">
    <property type="term" value="P:rescue of stalled ribosome"/>
    <property type="evidence" value="ECO:0007669"/>
    <property type="project" value="UniProtKB-UniRule"/>
</dbReference>
<keyword evidence="5 8" id="KW-0067">ATP-binding</keyword>
<dbReference type="PROSITE" id="PS50828">
    <property type="entry name" value="SMR"/>
    <property type="match status" value="1"/>
</dbReference>
<dbReference type="SMART" id="SM00534">
    <property type="entry name" value="MUTSac"/>
    <property type="match status" value="1"/>
</dbReference>
<dbReference type="Gene3D" id="3.30.1370.110">
    <property type="match status" value="1"/>
</dbReference>
<dbReference type="InterPro" id="IPR005747">
    <property type="entry name" value="MutS2"/>
</dbReference>
<keyword evidence="8 11" id="KW-0255">Endonuclease</keyword>
<dbReference type="Pfam" id="PF00488">
    <property type="entry name" value="MutS_V"/>
    <property type="match status" value="1"/>
</dbReference>
<feature type="domain" description="Smr" evidence="10">
    <location>
        <begin position="712"/>
        <end position="787"/>
    </location>
</feature>
<dbReference type="InterPro" id="IPR046893">
    <property type="entry name" value="MSSS"/>
</dbReference>
<evidence type="ECO:0000256" key="2">
    <source>
        <dbReference type="ARBA" id="ARBA00022730"/>
    </source>
</evidence>
<dbReference type="RefSeq" id="WP_338536928.1">
    <property type="nucleotide sequence ID" value="NZ_AP028654.1"/>
</dbReference>
<dbReference type="InterPro" id="IPR027417">
    <property type="entry name" value="P-loop_NTPase"/>
</dbReference>
<feature type="binding site" evidence="8">
    <location>
        <begin position="333"/>
        <end position="340"/>
    </location>
    <ligand>
        <name>ATP</name>
        <dbReference type="ChEBI" id="CHEBI:30616"/>
    </ligand>
</feature>
<comment type="subunit">
    <text evidence="8">Homodimer. Binds to stalled ribosomes, contacting rRNA.</text>
</comment>
<proteinExistence type="inferred from homology"/>
<dbReference type="InterPro" id="IPR007696">
    <property type="entry name" value="DNA_mismatch_repair_MutS_core"/>
</dbReference>
<dbReference type="PROSITE" id="PS00486">
    <property type="entry name" value="DNA_MISMATCH_REPAIR_2"/>
    <property type="match status" value="1"/>
</dbReference>
<dbReference type="FunFam" id="3.40.50.300:FF:000830">
    <property type="entry name" value="Endonuclease MutS2"/>
    <property type="match status" value="1"/>
</dbReference>
<dbReference type="GO" id="GO:0016887">
    <property type="term" value="F:ATP hydrolysis activity"/>
    <property type="evidence" value="ECO:0007669"/>
    <property type="project" value="InterPro"/>
</dbReference>
<accession>A0AAU9E5K4</accession>
<dbReference type="SMART" id="SM00463">
    <property type="entry name" value="SMR"/>
    <property type="match status" value="1"/>
</dbReference>
<keyword evidence="3 8" id="KW-0547">Nucleotide-binding</keyword>
<evidence type="ECO:0000313" key="12">
    <source>
        <dbReference type="Proteomes" id="UP001321786"/>
    </source>
</evidence>
<dbReference type="InterPro" id="IPR036187">
    <property type="entry name" value="DNA_mismatch_repair_MutS_sf"/>
</dbReference>
<dbReference type="GO" id="GO:0006298">
    <property type="term" value="P:mismatch repair"/>
    <property type="evidence" value="ECO:0007669"/>
    <property type="project" value="InterPro"/>
</dbReference>
<keyword evidence="1 8" id="KW-0540">Nuclease</keyword>
<dbReference type="EC" id="3.6.4.-" evidence="8"/>
<dbReference type="InterPro" id="IPR000432">
    <property type="entry name" value="DNA_mismatch_repair_MutS_C"/>
</dbReference>
<dbReference type="KEGG" id="hprf:HLPR_09490"/>
<dbReference type="HAMAP" id="MF_00092">
    <property type="entry name" value="MutS2"/>
    <property type="match status" value="1"/>
</dbReference>
<dbReference type="AlphaFoldDB" id="A0AAU9E5K4"/>
<dbReference type="PIRSF" id="PIRSF005814">
    <property type="entry name" value="MutS_YshD"/>
    <property type="match status" value="1"/>
</dbReference>
<organism evidence="11 12">
    <name type="scientific">Helicovermis profundi</name>
    <dbReference type="NCBI Taxonomy" id="3065157"/>
    <lineage>
        <taxon>Bacteria</taxon>
        <taxon>Bacillati</taxon>
        <taxon>Bacillota</taxon>
        <taxon>Clostridia</taxon>
        <taxon>Helicovermis</taxon>
    </lineage>
</organism>
<dbReference type="NCBIfam" id="TIGR01069">
    <property type="entry name" value="mutS2"/>
    <property type="match status" value="1"/>
</dbReference>
<comment type="function">
    <text evidence="8">Acts as a ribosome collision sensor, splitting the ribosome into its 2 subunits. Detects stalled/collided 70S ribosomes which it binds and splits by an ATP-hydrolysis driven conformational change. Acts upstream of the ribosome quality control system (RQC), a ribosome-associated complex that mediates the extraction of incompletely synthesized nascent chains from stalled ribosomes and their subsequent degradation. Probably generates substrates for RQC.</text>
</comment>
<dbReference type="Proteomes" id="UP001321786">
    <property type="component" value="Chromosome"/>
</dbReference>
<dbReference type="GO" id="GO:0019843">
    <property type="term" value="F:rRNA binding"/>
    <property type="evidence" value="ECO:0007669"/>
    <property type="project" value="UniProtKB-UniRule"/>
</dbReference>
<evidence type="ECO:0000259" key="10">
    <source>
        <dbReference type="PROSITE" id="PS50828"/>
    </source>
</evidence>
<keyword evidence="2 8" id="KW-0699">rRNA-binding</keyword>
<dbReference type="SUPFAM" id="SSF160443">
    <property type="entry name" value="SMR domain-like"/>
    <property type="match status" value="1"/>
</dbReference>
<evidence type="ECO:0000256" key="5">
    <source>
        <dbReference type="ARBA" id="ARBA00022840"/>
    </source>
</evidence>
<keyword evidence="7 8" id="KW-0238">DNA-binding</keyword>
<keyword evidence="4 8" id="KW-0378">Hydrolase</keyword>
<dbReference type="GO" id="GO:0004519">
    <property type="term" value="F:endonuclease activity"/>
    <property type="evidence" value="ECO:0007669"/>
    <property type="project" value="UniProtKB-UniRule"/>
</dbReference>
<dbReference type="CDD" id="cd03280">
    <property type="entry name" value="ABC_MutS2"/>
    <property type="match status" value="1"/>
</dbReference>
<keyword evidence="9" id="KW-0175">Coiled coil</keyword>